<keyword evidence="2" id="KW-1185">Reference proteome</keyword>
<evidence type="ECO:0008006" key="3">
    <source>
        <dbReference type="Google" id="ProtNLM"/>
    </source>
</evidence>
<gene>
    <name evidence="1" type="ORF">BT96DRAFT_992469</name>
</gene>
<evidence type="ECO:0000313" key="2">
    <source>
        <dbReference type="Proteomes" id="UP000799118"/>
    </source>
</evidence>
<name>A0A6A4HTK7_9AGAR</name>
<dbReference type="AlphaFoldDB" id="A0A6A4HTK7"/>
<dbReference type="OrthoDB" id="2825114at2759"/>
<dbReference type="Proteomes" id="UP000799118">
    <property type="component" value="Unassembled WGS sequence"/>
</dbReference>
<dbReference type="EMBL" id="ML769450">
    <property type="protein sequence ID" value="KAE9401111.1"/>
    <property type="molecule type" value="Genomic_DNA"/>
</dbReference>
<organism evidence="1 2">
    <name type="scientific">Gymnopus androsaceus JB14</name>
    <dbReference type="NCBI Taxonomy" id="1447944"/>
    <lineage>
        <taxon>Eukaryota</taxon>
        <taxon>Fungi</taxon>
        <taxon>Dikarya</taxon>
        <taxon>Basidiomycota</taxon>
        <taxon>Agaricomycotina</taxon>
        <taxon>Agaricomycetes</taxon>
        <taxon>Agaricomycetidae</taxon>
        <taxon>Agaricales</taxon>
        <taxon>Marasmiineae</taxon>
        <taxon>Omphalotaceae</taxon>
        <taxon>Gymnopus</taxon>
    </lineage>
</organism>
<evidence type="ECO:0000313" key="1">
    <source>
        <dbReference type="EMBL" id="KAE9401111.1"/>
    </source>
</evidence>
<reference evidence="1" key="1">
    <citation type="journal article" date="2019" name="Environ. Microbiol.">
        <title>Fungal ecological strategies reflected in gene transcription - a case study of two litter decomposers.</title>
        <authorList>
            <person name="Barbi F."/>
            <person name="Kohler A."/>
            <person name="Barry K."/>
            <person name="Baskaran P."/>
            <person name="Daum C."/>
            <person name="Fauchery L."/>
            <person name="Ihrmark K."/>
            <person name="Kuo A."/>
            <person name="LaButti K."/>
            <person name="Lipzen A."/>
            <person name="Morin E."/>
            <person name="Grigoriev I.V."/>
            <person name="Henrissat B."/>
            <person name="Lindahl B."/>
            <person name="Martin F."/>
        </authorList>
    </citation>
    <scope>NUCLEOTIDE SEQUENCE</scope>
    <source>
        <strain evidence="1">JB14</strain>
    </source>
</reference>
<accession>A0A6A4HTK7</accession>
<protein>
    <recommendedName>
        <fullName evidence="3">F-box domain-containing protein</fullName>
    </recommendedName>
</protein>
<sequence length="286" mass="32667">MSTSTFSRPLNVNSDVLDYIFGFLPALDQESCAKVCMEWLEIASCHTLPLLDISDRELVHAIRKSPTVACYVRQIIAPINFSHPFHDITFIDRTLELPVHFKRRCMATESLEFQGVRASALPPSIFMLPSIIMFSSTLRRFALDHDCQMAPVFFYKLLQALGQSNTADYAWLANDLCPFDLHSLKEIIAGSAAPMEVLLPTVKDSLLRLEYCCPFDTKESWSKFEKLRCTPIHLSRLRSLELHFLLAPSSCILDVVRMPMLDTFSLKWVTHVNQCRATPFKNMFLL</sequence>
<proteinExistence type="predicted"/>